<evidence type="ECO:0000256" key="5">
    <source>
        <dbReference type="SAM" id="Phobius"/>
    </source>
</evidence>
<feature type="transmembrane region" description="Helical" evidence="5">
    <location>
        <begin position="191"/>
        <end position="211"/>
    </location>
</feature>
<evidence type="ECO:0000313" key="8">
    <source>
        <dbReference type="Proteomes" id="UP000440578"/>
    </source>
</evidence>
<evidence type="ECO:0000256" key="1">
    <source>
        <dbReference type="ARBA" id="ARBA00004141"/>
    </source>
</evidence>
<protein>
    <submittedName>
        <fullName evidence="7">Solute carrier family 22 member 7</fullName>
    </submittedName>
</protein>
<dbReference type="InterPro" id="IPR005828">
    <property type="entry name" value="MFS_sugar_transport-like"/>
</dbReference>
<dbReference type="PROSITE" id="PS50850">
    <property type="entry name" value="MFS"/>
    <property type="match status" value="1"/>
</dbReference>
<feature type="transmembrane region" description="Helical" evidence="5">
    <location>
        <begin position="353"/>
        <end position="372"/>
    </location>
</feature>
<evidence type="ECO:0000256" key="2">
    <source>
        <dbReference type="ARBA" id="ARBA00022692"/>
    </source>
</evidence>
<name>A0A6A4VRA3_AMPAM</name>
<organism evidence="7 8">
    <name type="scientific">Amphibalanus amphitrite</name>
    <name type="common">Striped barnacle</name>
    <name type="synonym">Balanus amphitrite</name>
    <dbReference type="NCBI Taxonomy" id="1232801"/>
    <lineage>
        <taxon>Eukaryota</taxon>
        <taxon>Metazoa</taxon>
        <taxon>Ecdysozoa</taxon>
        <taxon>Arthropoda</taxon>
        <taxon>Crustacea</taxon>
        <taxon>Multicrustacea</taxon>
        <taxon>Cirripedia</taxon>
        <taxon>Thoracica</taxon>
        <taxon>Thoracicalcarea</taxon>
        <taxon>Balanomorpha</taxon>
        <taxon>Balanoidea</taxon>
        <taxon>Balanidae</taxon>
        <taxon>Amphibalaninae</taxon>
        <taxon>Amphibalanus</taxon>
    </lineage>
</organism>
<reference evidence="7 8" key="1">
    <citation type="submission" date="2019-07" db="EMBL/GenBank/DDBJ databases">
        <title>Draft genome assembly of a fouling barnacle, Amphibalanus amphitrite (Darwin, 1854): The first reference genome for Thecostraca.</title>
        <authorList>
            <person name="Kim W."/>
        </authorList>
    </citation>
    <scope>NUCLEOTIDE SEQUENCE [LARGE SCALE GENOMIC DNA]</scope>
    <source>
        <strain evidence="7">SNU_AA5</strain>
        <tissue evidence="7">Soma without cirri and trophi</tissue>
    </source>
</reference>
<dbReference type="PROSITE" id="PS00216">
    <property type="entry name" value="SUGAR_TRANSPORT_1"/>
    <property type="match status" value="1"/>
</dbReference>
<proteinExistence type="predicted"/>
<dbReference type="Proteomes" id="UP000440578">
    <property type="component" value="Unassembled WGS sequence"/>
</dbReference>
<comment type="caution">
    <text evidence="7">The sequence shown here is derived from an EMBL/GenBank/DDBJ whole genome shotgun (WGS) entry which is preliminary data.</text>
</comment>
<keyword evidence="4 5" id="KW-0472">Membrane</keyword>
<feature type="domain" description="Major facilitator superfamily (MFS) profile" evidence="6">
    <location>
        <begin position="25"/>
        <end position="526"/>
    </location>
</feature>
<feature type="transmembrane region" description="Helical" evidence="5">
    <location>
        <begin position="135"/>
        <end position="154"/>
    </location>
</feature>
<sequence length="541" mass="56947">MSEEASFEALLARVAGDEGPWQRRTLARVSLAALLMGAHSLAAVVQTATPAHRCAEPPSLLPLRLPPGAYIPTEVTADGRRRQDSCHMLNVSVSTHGELLNVSGAVPCERFSFDRQPYGRTVAVEWELVCRRAPLVAAVQSTFMLAVLVGCLLSGALSDVFGRRAVAWWCSLMTPLASLAVTGASSLTVFLVLRAVLGLLLPGTFVCLLVLSTETVGPAARGVYGILYQLPFDAGLILTALAAMGTGTWRELQLLLSVPALPLPLLLRSLPESPRWLLGRGRLAEAADVLETIAEGNGRPAPDRSRLLRQLAACQRAEGALLGAGRSHKARRSWCAAACGDFVQLFATPRMRAISLACFWCLLVDGLIAYGISEDAPHLGGSAYTALLLSGGVGLLAIVGALLLSGCLGRRPTVIVAGLVTALPCAALLAVPPRWRWARLALAMVARLAVSAGQKVQNLYSTELFPTALRSTGFGVGATCTRLGAVLAPLVIAAAGGAYWGAPAAVFAACALLAAAAAFRLPETRGRRLPESVDDVECWEM</sequence>
<dbReference type="GO" id="GO:0016020">
    <property type="term" value="C:membrane"/>
    <property type="evidence" value="ECO:0007669"/>
    <property type="project" value="UniProtKB-SubCell"/>
</dbReference>
<dbReference type="Pfam" id="PF00083">
    <property type="entry name" value="Sugar_tr"/>
    <property type="match status" value="1"/>
</dbReference>
<keyword evidence="2 5" id="KW-0812">Transmembrane</keyword>
<feature type="transmembrane region" description="Helical" evidence="5">
    <location>
        <begin position="384"/>
        <end position="405"/>
    </location>
</feature>
<feature type="transmembrane region" description="Helical" evidence="5">
    <location>
        <begin position="166"/>
        <end position="185"/>
    </location>
</feature>
<evidence type="ECO:0000256" key="3">
    <source>
        <dbReference type="ARBA" id="ARBA00022989"/>
    </source>
</evidence>
<evidence type="ECO:0000259" key="6">
    <source>
        <dbReference type="PROSITE" id="PS50850"/>
    </source>
</evidence>
<keyword evidence="8" id="KW-1185">Reference proteome</keyword>
<dbReference type="InterPro" id="IPR036259">
    <property type="entry name" value="MFS_trans_sf"/>
</dbReference>
<gene>
    <name evidence="7" type="primary">Slc22a7</name>
    <name evidence="7" type="ORF">FJT64_010141</name>
</gene>
<dbReference type="OrthoDB" id="5296287at2759"/>
<dbReference type="InterPro" id="IPR005829">
    <property type="entry name" value="Sugar_transporter_CS"/>
</dbReference>
<accession>A0A6A4VRA3</accession>
<comment type="subcellular location">
    <subcellularLocation>
        <location evidence="1">Membrane</location>
        <topology evidence="1">Multi-pass membrane protein</topology>
    </subcellularLocation>
</comment>
<dbReference type="SUPFAM" id="SSF103473">
    <property type="entry name" value="MFS general substrate transporter"/>
    <property type="match status" value="1"/>
</dbReference>
<dbReference type="EMBL" id="VIIS01001856">
    <property type="protein sequence ID" value="KAF0291751.1"/>
    <property type="molecule type" value="Genomic_DNA"/>
</dbReference>
<evidence type="ECO:0000256" key="4">
    <source>
        <dbReference type="ARBA" id="ARBA00023136"/>
    </source>
</evidence>
<keyword evidence="3 5" id="KW-1133">Transmembrane helix</keyword>
<dbReference type="PANTHER" id="PTHR24064">
    <property type="entry name" value="SOLUTE CARRIER FAMILY 22 MEMBER"/>
    <property type="match status" value="1"/>
</dbReference>
<dbReference type="AlphaFoldDB" id="A0A6A4VRA3"/>
<dbReference type="GO" id="GO:0022857">
    <property type="term" value="F:transmembrane transporter activity"/>
    <property type="evidence" value="ECO:0007669"/>
    <property type="project" value="InterPro"/>
</dbReference>
<dbReference type="Gene3D" id="1.20.1250.20">
    <property type="entry name" value="MFS general substrate transporter like domains"/>
    <property type="match status" value="1"/>
</dbReference>
<feature type="transmembrane region" description="Helical" evidence="5">
    <location>
        <begin position="498"/>
        <end position="519"/>
    </location>
</feature>
<feature type="transmembrane region" description="Helical" evidence="5">
    <location>
        <begin position="412"/>
        <end position="431"/>
    </location>
</feature>
<dbReference type="InterPro" id="IPR020846">
    <property type="entry name" value="MFS_dom"/>
</dbReference>
<evidence type="ECO:0000313" key="7">
    <source>
        <dbReference type="EMBL" id="KAF0291751.1"/>
    </source>
</evidence>